<evidence type="ECO:0000256" key="1">
    <source>
        <dbReference type="ARBA" id="ARBA00010088"/>
    </source>
</evidence>
<gene>
    <name evidence="5" type="ORF">HO173_009476</name>
</gene>
<dbReference type="GO" id="GO:0008233">
    <property type="term" value="F:peptidase activity"/>
    <property type="evidence" value="ECO:0007669"/>
    <property type="project" value="InterPro"/>
</dbReference>
<dbReference type="Pfam" id="PF00561">
    <property type="entry name" value="Abhydrolase_1"/>
    <property type="match status" value="1"/>
</dbReference>
<keyword evidence="2" id="KW-0378">Hydrolase</keyword>
<dbReference type="Proteomes" id="UP000578531">
    <property type="component" value="Unassembled WGS sequence"/>
</dbReference>
<keyword evidence="6" id="KW-1185">Reference proteome</keyword>
<feature type="region of interest" description="Disordered" evidence="3">
    <location>
        <begin position="328"/>
        <end position="402"/>
    </location>
</feature>
<dbReference type="RefSeq" id="XP_037161800.1">
    <property type="nucleotide sequence ID" value="XM_037311366.1"/>
</dbReference>
<feature type="compositionally biased region" description="Low complexity" evidence="3">
    <location>
        <begin position="364"/>
        <end position="402"/>
    </location>
</feature>
<organism evidence="5 6">
    <name type="scientific">Letharia columbiana</name>
    <dbReference type="NCBI Taxonomy" id="112416"/>
    <lineage>
        <taxon>Eukaryota</taxon>
        <taxon>Fungi</taxon>
        <taxon>Dikarya</taxon>
        <taxon>Ascomycota</taxon>
        <taxon>Pezizomycotina</taxon>
        <taxon>Lecanoromycetes</taxon>
        <taxon>OSLEUM clade</taxon>
        <taxon>Lecanoromycetidae</taxon>
        <taxon>Lecanorales</taxon>
        <taxon>Lecanorineae</taxon>
        <taxon>Parmeliaceae</taxon>
        <taxon>Letharia</taxon>
    </lineage>
</organism>
<dbReference type="EMBL" id="JACCJC010000049">
    <property type="protein sequence ID" value="KAF6232371.1"/>
    <property type="molecule type" value="Genomic_DNA"/>
</dbReference>
<dbReference type="PRINTS" id="PR00793">
    <property type="entry name" value="PROAMNOPTASE"/>
</dbReference>
<accession>A0A8H6L1W4</accession>
<dbReference type="SUPFAM" id="SSF53474">
    <property type="entry name" value="alpha/beta-Hydrolases"/>
    <property type="match status" value="1"/>
</dbReference>
<evidence type="ECO:0000313" key="5">
    <source>
        <dbReference type="EMBL" id="KAF6232371.1"/>
    </source>
</evidence>
<dbReference type="PANTHER" id="PTHR43248">
    <property type="entry name" value="2-SUCCINYL-6-HYDROXY-2,4-CYCLOHEXADIENE-1-CARBOXYLATE SYNTHASE"/>
    <property type="match status" value="1"/>
</dbReference>
<dbReference type="OrthoDB" id="1898734at2759"/>
<evidence type="ECO:0000256" key="3">
    <source>
        <dbReference type="SAM" id="MobiDB-lite"/>
    </source>
</evidence>
<feature type="compositionally biased region" description="Pro residues" evidence="3">
    <location>
        <begin position="349"/>
        <end position="363"/>
    </location>
</feature>
<sequence length="476" mass="52908">MTRVEQTSLFAPGAGGVSLQANMSAAKLLGKRTHQMPGRLNVSELFFEVPKDYAKPQSGSLRLFARSVERFEKPVDASKKEVRQPPWFLYLQGGPGMSCKSPQSYAWTNYVLDKGYQILFLDQRGTGLSSTITARTLASEGGPAQQADLLKNFRADSIVKDCEAIRKTLTSDFPEEKKKWSIMGVSFGGFCAVNYLSRFPEGLQEVFTVGGLPPLVRDPYPVYNRLFRKVKQRNEIYYQKYPEDIHRVKDIVRHIQKEEDVKLPSGGTLSVLRLRQLGMHFGFHGSMDSVHDMITRFTSDLNQSGFFTRPTLAAFGAMIPLRHGPAVRPAARAHLRPGDRPRLGRRPLPGAPPRLRPPPPSTGPTPSSSPANRSRAPCSPTSPSCAASPTSRTGSRASRTGRRCTTGARLAANEVPVYAATFVEDMYVDFDFARETASRIGRCKTFVTNVLYHDALVHRTDELLKQLFALRDDTID</sequence>
<dbReference type="InterPro" id="IPR051601">
    <property type="entry name" value="Serine_prot/Carboxylest_S33"/>
</dbReference>
<name>A0A8H6L1W4_9LECA</name>
<dbReference type="InterPro" id="IPR002410">
    <property type="entry name" value="Peptidase_S33"/>
</dbReference>
<evidence type="ECO:0000313" key="6">
    <source>
        <dbReference type="Proteomes" id="UP000578531"/>
    </source>
</evidence>
<dbReference type="Gene3D" id="3.40.50.1820">
    <property type="entry name" value="alpha/beta hydrolase"/>
    <property type="match status" value="1"/>
</dbReference>
<dbReference type="InterPro" id="IPR000073">
    <property type="entry name" value="AB_hydrolase_1"/>
</dbReference>
<comment type="caution">
    <text evidence="5">The sequence shown here is derived from an EMBL/GenBank/DDBJ whole genome shotgun (WGS) entry which is preliminary data.</text>
</comment>
<dbReference type="InterPro" id="IPR029058">
    <property type="entry name" value="AB_hydrolase_fold"/>
</dbReference>
<dbReference type="GeneID" id="59291127"/>
<reference evidence="5 6" key="1">
    <citation type="journal article" date="2020" name="Genomics">
        <title>Complete, high-quality genomes from long-read metagenomic sequencing of two wolf lichen thalli reveals enigmatic genome architecture.</title>
        <authorList>
            <person name="McKenzie S.K."/>
            <person name="Walston R.F."/>
            <person name="Allen J.L."/>
        </authorList>
    </citation>
    <scope>NUCLEOTIDE SEQUENCE [LARGE SCALE GENOMIC DNA]</scope>
    <source>
        <strain evidence="5">WasteWater2</strain>
    </source>
</reference>
<feature type="domain" description="AB hydrolase-1" evidence="4">
    <location>
        <begin position="86"/>
        <end position="249"/>
    </location>
</feature>
<dbReference type="AlphaFoldDB" id="A0A8H6L1W4"/>
<dbReference type="GO" id="GO:0006508">
    <property type="term" value="P:proteolysis"/>
    <property type="evidence" value="ECO:0007669"/>
    <property type="project" value="InterPro"/>
</dbReference>
<dbReference type="PANTHER" id="PTHR43248:SF2">
    <property type="entry name" value="PROLYL AMINOPEPTIDASE"/>
    <property type="match status" value="1"/>
</dbReference>
<proteinExistence type="inferred from homology"/>
<evidence type="ECO:0000259" key="4">
    <source>
        <dbReference type="Pfam" id="PF00561"/>
    </source>
</evidence>
<protein>
    <recommendedName>
        <fullName evidence="4">AB hydrolase-1 domain-containing protein</fullName>
    </recommendedName>
</protein>
<evidence type="ECO:0000256" key="2">
    <source>
        <dbReference type="ARBA" id="ARBA00022801"/>
    </source>
</evidence>
<comment type="similarity">
    <text evidence="1">Belongs to the peptidase S33 family.</text>
</comment>